<evidence type="ECO:0000313" key="2">
    <source>
        <dbReference type="Proteomes" id="UP000003022"/>
    </source>
</evidence>
<dbReference type="EMBL" id="AEYX01000025">
    <property type="protein sequence ID" value="EGG48282.1"/>
    <property type="molecule type" value="Genomic_DNA"/>
</dbReference>
<gene>
    <name evidence="1" type="ORF">SGM_1376</name>
</gene>
<reference evidence="1 2" key="1">
    <citation type="journal article" date="2011" name="J. Bacteriol.">
        <title>Draft genome sequence of the marine bacterium Streptomyces griseoaurantiacus M045, which produces novel manumycin-type antibiotics with a pABA core component.</title>
        <authorList>
            <person name="Li F."/>
            <person name="Jiang P."/>
            <person name="Zheng H."/>
            <person name="Wang S."/>
            <person name="Zhao G."/>
            <person name="Qin S."/>
            <person name="Liu Z."/>
        </authorList>
    </citation>
    <scope>NUCLEOTIDE SEQUENCE [LARGE SCALE GENOMIC DNA]</scope>
    <source>
        <strain evidence="1 2">M045</strain>
    </source>
</reference>
<sequence>MQWRIRQRLTVLVERYTGVLSSVKVDGPMATLFCTTTSAKAGALWWGAGE</sequence>
<comment type="caution">
    <text evidence="1">The sequence shown here is derived from an EMBL/GenBank/DDBJ whole genome shotgun (WGS) entry which is preliminary data.</text>
</comment>
<proteinExistence type="predicted"/>
<dbReference type="Proteomes" id="UP000003022">
    <property type="component" value="Unassembled WGS sequence"/>
</dbReference>
<name>F3NE12_9ACTN</name>
<accession>F3NE12</accession>
<dbReference type="AlphaFoldDB" id="F3NE12"/>
<evidence type="ECO:0000313" key="1">
    <source>
        <dbReference type="EMBL" id="EGG48282.1"/>
    </source>
</evidence>
<protein>
    <submittedName>
        <fullName evidence="1">Uncharacterized protein</fullName>
    </submittedName>
</protein>
<keyword evidence="2" id="KW-1185">Reference proteome</keyword>
<organism evidence="1 2">
    <name type="scientific">Streptomyces griseoaurantiacus M045</name>
    <dbReference type="NCBI Taxonomy" id="996637"/>
    <lineage>
        <taxon>Bacteria</taxon>
        <taxon>Bacillati</taxon>
        <taxon>Actinomycetota</taxon>
        <taxon>Actinomycetes</taxon>
        <taxon>Kitasatosporales</taxon>
        <taxon>Streptomycetaceae</taxon>
        <taxon>Streptomyces</taxon>
        <taxon>Streptomyces aurantiacus group</taxon>
    </lineage>
</organism>